<gene>
    <name evidence="6" type="ORF">NCTC10295_00314</name>
</gene>
<reference evidence="6 7" key="1">
    <citation type="submission" date="2018-06" db="EMBL/GenBank/DDBJ databases">
        <authorList>
            <consortium name="Pathogen Informatics"/>
            <person name="Doyle S."/>
        </authorList>
    </citation>
    <scope>NUCLEOTIDE SEQUENCE [LARGE SCALE GENOMIC DNA]</scope>
    <source>
        <strain evidence="6 7">NCTC10295</strain>
    </source>
</reference>
<name>A0A378UFP2_BERDE</name>
<feature type="region of interest" description="Disordered" evidence="1">
    <location>
        <begin position="349"/>
        <end position="390"/>
    </location>
</feature>
<dbReference type="Gene3D" id="3.55.50.10">
    <property type="entry name" value="Baseplate protein-like domains"/>
    <property type="match status" value="1"/>
</dbReference>
<dbReference type="AlphaFoldDB" id="A0A378UFP2"/>
<dbReference type="Proteomes" id="UP000254651">
    <property type="component" value="Unassembled WGS sequence"/>
</dbReference>
<dbReference type="InterPro" id="IPR023399">
    <property type="entry name" value="Baseplate-like_2-layer_sand"/>
</dbReference>
<proteinExistence type="predicted"/>
<dbReference type="SUPFAM" id="SSF69279">
    <property type="entry name" value="Phage tail proteins"/>
    <property type="match status" value="2"/>
</dbReference>
<organism evidence="6 7">
    <name type="scientific">Bergeriella denitrificans</name>
    <name type="common">Neisseria denitrificans</name>
    <dbReference type="NCBI Taxonomy" id="494"/>
    <lineage>
        <taxon>Bacteria</taxon>
        <taxon>Pseudomonadati</taxon>
        <taxon>Pseudomonadota</taxon>
        <taxon>Betaproteobacteria</taxon>
        <taxon>Neisseriales</taxon>
        <taxon>Neisseriaceae</taxon>
        <taxon>Bergeriella</taxon>
    </lineage>
</organism>
<evidence type="ECO:0000313" key="6">
    <source>
        <dbReference type="EMBL" id="STZ75573.1"/>
    </source>
</evidence>
<dbReference type="Pfam" id="PF22630">
    <property type="entry name" value="NMB1110_3rd"/>
    <property type="match status" value="1"/>
</dbReference>
<sequence length="390" mass="43388">MATHDKPYPYGNTVVVRIGGQEHRDWLSYDIDSDFLIPADGFDFELGLPEGQEVPDLSGEQCEVVVNGETVLTGIIGSQHHDKSKGSRSLRLSGRDLAGLLVDCSAPQLNVKGMTVLDAAKKLVEPWPQIKQVVLRAEKNDTLDKIDIEPGESVWQALTHLANSVGLHPWMEPDGTLVVGGADYAGEPVATLCWSRHDKRRNVERVSIERDSDNRYSEVTFLAQSHGRSGNSAKHDLKWVHTDPTMTLHKPKTVVVSDADNLDALQRQAKKQLADWRLEGFTLNITVGDHKTDSGKLWQPGQRVHVIDEEDGIDAIYYLMGRRFNLSRSGGTTTELRLKEDGVWTPDAYPKKAEAARRRTGRKKGVTDKRKTGGRAKSPARKTRETAVFE</sequence>
<keyword evidence="7" id="KW-1185">Reference proteome</keyword>
<feature type="domain" description="Baseplate hub protein gp44/GpP-like second" evidence="4">
    <location>
        <begin position="98"/>
        <end position="180"/>
    </location>
</feature>
<accession>A0A378UFP2</accession>
<dbReference type="EMBL" id="UGQS01000001">
    <property type="protein sequence ID" value="STZ75573.1"/>
    <property type="molecule type" value="Genomic_DNA"/>
</dbReference>
<protein>
    <submittedName>
        <fullName evidence="6">Putative phage tail protein</fullName>
    </submittedName>
</protein>
<dbReference type="Gene3D" id="3.30.1920.10">
    <property type="entry name" value="Baseplate protein-like domains - 2 layer sandwich fold"/>
    <property type="match status" value="1"/>
</dbReference>
<evidence type="ECO:0000313" key="7">
    <source>
        <dbReference type="Proteomes" id="UP000254651"/>
    </source>
</evidence>
<evidence type="ECO:0000259" key="4">
    <source>
        <dbReference type="Pfam" id="PF22255"/>
    </source>
</evidence>
<feature type="domain" description="Tail protein NMB1110-like third" evidence="5">
    <location>
        <begin position="215"/>
        <end position="273"/>
    </location>
</feature>
<dbReference type="PIRSF" id="PIRSF004440">
    <property type="entry name" value="GpP"/>
    <property type="match status" value="1"/>
</dbReference>
<dbReference type="RefSeq" id="WP_066075929.1">
    <property type="nucleotide sequence ID" value="NZ_CP181246.1"/>
</dbReference>
<dbReference type="InterPro" id="IPR049354">
    <property type="entry name" value="GpP-like_N"/>
</dbReference>
<dbReference type="InterPro" id="IPR026276">
    <property type="entry name" value="Baseplate_GpP"/>
</dbReference>
<feature type="compositionally biased region" description="Basic residues" evidence="1">
    <location>
        <begin position="372"/>
        <end position="381"/>
    </location>
</feature>
<feature type="domain" description="Tail protein NMB1110-like C-terminal" evidence="3">
    <location>
        <begin position="275"/>
        <end position="343"/>
    </location>
</feature>
<evidence type="ECO:0000259" key="3">
    <source>
        <dbReference type="Pfam" id="PF22174"/>
    </source>
</evidence>
<evidence type="ECO:0000259" key="5">
    <source>
        <dbReference type="Pfam" id="PF22630"/>
    </source>
</evidence>
<dbReference type="Gene3D" id="2.30.300.10">
    <property type="entry name" value="Baseplate protein-like domain - beta roll fold"/>
    <property type="match status" value="1"/>
</dbReference>
<dbReference type="Pfam" id="PF22255">
    <property type="entry name" value="Gp44-like_2nd"/>
    <property type="match status" value="1"/>
</dbReference>
<dbReference type="InterPro" id="IPR053981">
    <property type="entry name" value="Gp44/GpP-like_2nd"/>
</dbReference>
<evidence type="ECO:0000259" key="2">
    <source>
        <dbReference type="Pfam" id="PF21683"/>
    </source>
</evidence>
<feature type="domain" description="Baseplate hub protein gp44-like N-terminal" evidence="2">
    <location>
        <begin position="14"/>
        <end position="96"/>
    </location>
</feature>
<dbReference type="Pfam" id="PF22174">
    <property type="entry name" value="NMB1110-like_C"/>
    <property type="match status" value="1"/>
</dbReference>
<evidence type="ECO:0000256" key="1">
    <source>
        <dbReference type="SAM" id="MobiDB-lite"/>
    </source>
</evidence>
<dbReference type="Pfam" id="PF21683">
    <property type="entry name" value="GpP-like_1st"/>
    <property type="match status" value="1"/>
</dbReference>
<dbReference type="InterPro" id="IPR054482">
    <property type="entry name" value="NMB1110-like_3rd"/>
</dbReference>
<dbReference type="InterPro" id="IPR054034">
    <property type="entry name" value="NMB1110-like_C"/>
</dbReference>